<dbReference type="EMBL" id="AUZM01000065">
    <property type="protein sequence ID" value="ERT05171.1"/>
    <property type="molecule type" value="Genomic_DNA"/>
</dbReference>
<evidence type="ECO:0000256" key="2">
    <source>
        <dbReference type="ARBA" id="ARBA00023125"/>
    </source>
</evidence>
<evidence type="ECO:0000259" key="5">
    <source>
        <dbReference type="PROSITE" id="PS50977"/>
    </source>
</evidence>
<keyword evidence="2 4" id="KW-0238">DNA-binding</keyword>
<dbReference type="PANTHER" id="PTHR30055">
    <property type="entry name" value="HTH-TYPE TRANSCRIPTIONAL REGULATOR RUTR"/>
    <property type="match status" value="1"/>
</dbReference>
<name>U7QFF0_9CYAN</name>
<dbReference type="PATRIC" id="fig|1348334.3.peg.4689"/>
<dbReference type="AlphaFoldDB" id="U7QFF0"/>
<dbReference type="InterPro" id="IPR009057">
    <property type="entry name" value="Homeodomain-like_sf"/>
</dbReference>
<dbReference type="RefSeq" id="WP_023068572.1">
    <property type="nucleotide sequence ID" value="NZ_AUZM01000065.1"/>
</dbReference>
<feature type="DNA-binding region" description="H-T-H motif" evidence="4">
    <location>
        <begin position="39"/>
        <end position="58"/>
    </location>
</feature>
<dbReference type="Pfam" id="PF14246">
    <property type="entry name" value="TetR_C_7"/>
    <property type="match status" value="1"/>
</dbReference>
<evidence type="ECO:0000256" key="1">
    <source>
        <dbReference type="ARBA" id="ARBA00023015"/>
    </source>
</evidence>
<sequence length="208" mass="23436">MIESSNPQKSPRPKASEKAEVILEGAMQEFMLSGYAAASMDRIATAAGVSKPTLYNYFQDKEGLFIALIEQLVEKRFQNLFTPQHFQEPISLGKGEIILRELAKKIVEDSTNDPQFLDFMRIILGESGRFPELARNFTRTIKATAFQAITHLFASCPELPIDDPEVAARIFLGTMVHFVITQKLLYGEDILPMDSDRLIDGLMSYLTR</sequence>
<dbReference type="PANTHER" id="PTHR30055:SF234">
    <property type="entry name" value="HTH-TYPE TRANSCRIPTIONAL REGULATOR BETI"/>
    <property type="match status" value="1"/>
</dbReference>
<dbReference type="InterPro" id="IPR023772">
    <property type="entry name" value="DNA-bd_HTH_TetR-type_CS"/>
</dbReference>
<keyword evidence="1" id="KW-0805">Transcription regulation</keyword>
<dbReference type="GO" id="GO:0000976">
    <property type="term" value="F:transcription cis-regulatory region binding"/>
    <property type="evidence" value="ECO:0007669"/>
    <property type="project" value="TreeGrafter"/>
</dbReference>
<dbReference type="GO" id="GO:0045892">
    <property type="term" value="P:negative regulation of DNA-templated transcription"/>
    <property type="evidence" value="ECO:0007669"/>
    <property type="project" value="UniProtKB-ARBA"/>
</dbReference>
<dbReference type="Gene3D" id="1.10.357.10">
    <property type="entry name" value="Tetracycline Repressor, domain 2"/>
    <property type="match status" value="1"/>
</dbReference>
<dbReference type="SUPFAM" id="SSF46689">
    <property type="entry name" value="Homeodomain-like"/>
    <property type="match status" value="1"/>
</dbReference>
<dbReference type="InterPro" id="IPR001647">
    <property type="entry name" value="HTH_TetR"/>
</dbReference>
<dbReference type="InterPro" id="IPR039536">
    <property type="entry name" value="TetR_C_Proteobacteria"/>
</dbReference>
<keyword evidence="3" id="KW-0804">Transcription</keyword>
<comment type="caution">
    <text evidence="6">The sequence shown here is derived from an EMBL/GenBank/DDBJ whole genome shotgun (WGS) entry which is preliminary data.</text>
</comment>
<dbReference type="FunFam" id="1.10.10.60:FF:000141">
    <property type="entry name" value="TetR family transcriptional regulator"/>
    <property type="match status" value="1"/>
</dbReference>
<gene>
    <name evidence="6" type="ORF">M595_4863</name>
</gene>
<dbReference type="InterPro" id="IPR050109">
    <property type="entry name" value="HTH-type_TetR-like_transc_reg"/>
</dbReference>
<protein>
    <submittedName>
        <fullName evidence="6">Bacterial regulatory s, tetR family protein</fullName>
    </submittedName>
</protein>
<dbReference type="PROSITE" id="PS50977">
    <property type="entry name" value="HTH_TETR_2"/>
    <property type="match status" value="1"/>
</dbReference>
<dbReference type="Pfam" id="PF00440">
    <property type="entry name" value="TetR_N"/>
    <property type="match status" value="1"/>
</dbReference>
<feature type="domain" description="HTH tetR-type" evidence="5">
    <location>
        <begin position="16"/>
        <end position="76"/>
    </location>
</feature>
<accession>U7QFF0</accession>
<evidence type="ECO:0000313" key="7">
    <source>
        <dbReference type="Proteomes" id="UP000017127"/>
    </source>
</evidence>
<organism evidence="6 7">
    <name type="scientific">Lyngbya aestuarii BL J</name>
    <dbReference type="NCBI Taxonomy" id="1348334"/>
    <lineage>
        <taxon>Bacteria</taxon>
        <taxon>Bacillati</taxon>
        <taxon>Cyanobacteriota</taxon>
        <taxon>Cyanophyceae</taxon>
        <taxon>Oscillatoriophycideae</taxon>
        <taxon>Oscillatoriales</taxon>
        <taxon>Microcoleaceae</taxon>
        <taxon>Lyngbya</taxon>
    </lineage>
</organism>
<dbReference type="PRINTS" id="PR00455">
    <property type="entry name" value="HTHTETR"/>
</dbReference>
<evidence type="ECO:0000256" key="4">
    <source>
        <dbReference type="PROSITE-ProRule" id="PRU00335"/>
    </source>
</evidence>
<keyword evidence="7" id="KW-1185">Reference proteome</keyword>
<dbReference type="PROSITE" id="PS01081">
    <property type="entry name" value="HTH_TETR_1"/>
    <property type="match status" value="1"/>
</dbReference>
<evidence type="ECO:0000256" key="3">
    <source>
        <dbReference type="ARBA" id="ARBA00023163"/>
    </source>
</evidence>
<evidence type="ECO:0000313" key="6">
    <source>
        <dbReference type="EMBL" id="ERT05171.1"/>
    </source>
</evidence>
<dbReference type="Proteomes" id="UP000017127">
    <property type="component" value="Unassembled WGS sequence"/>
</dbReference>
<dbReference type="GO" id="GO:0003700">
    <property type="term" value="F:DNA-binding transcription factor activity"/>
    <property type="evidence" value="ECO:0007669"/>
    <property type="project" value="TreeGrafter"/>
</dbReference>
<proteinExistence type="predicted"/>
<reference evidence="6 7" key="1">
    <citation type="journal article" date="2013" name="Front. Microbiol.">
        <title>Comparative genomic analyses of the cyanobacterium, Lyngbya aestuarii BL J, a powerful hydrogen producer.</title>
        <authorList>
            <person name="Kothari A."/>
            <person name="Vaughn M."/>
            <person name="Garcia-Pichel F."/>
        </authorList>
    </citation>
    <scope>NUCLEOTIDE SEQUENCE [LARGE SCALE GENOMIC DNA]</scope>
    <source>
        <strain evidence="6 7">BL J</strain>
    </source>
</reference>